<proteinExistence type="inferred from homology"/>
<comment type="caution">
    <text evidence="5">The sequence shown here is derived from an EMBL/GenBank/DDBJ whole genome shotgun (WGS) entry which is preliminary data.</text>
</comment>
<dbReference type="InterPro" id="IPR050231">
    <property type="entry name" value="Iron_ascorbate_oxido_reductase"/>
</dbReference>
<dbReference type="Pfam" id="PF14226">
    <property type="entry name" value="DIOX_N"/>
    <property type="match status" value="1"/>
</dbReference>
<evidence type="ECO:0000256" key="1">
    <source>
        <dbReference type="ARBA" id="ARBA00022723"/>
    </source>
</evidence>
<feature type="domain" description="Fe2OG dioxygenase" evidence="4">
    <location>
        <begin position="162"/>
        <end position="266"/>
    </location>
</feature>
<dbReference type="PANTHER" id="PTHR47990">
    <property type="entry name" value="2-OXOGLUTARATE (2OG) AND FE(II)-DEPENDENT OXYGENASE SUPERFAMILY PROTEIN-RELATED"/>
    <property type="match status" value="1"/>
</dbReference>
<keyword evidence="2 3" id="KW-0408">Iron</keyword>
<organism evidence="5 6">
    <name type="scientific">Hibiscus sabdariffa</name>
    <name type="common">roselle</name>
    <dbReference type="NCBI Taxonomy" id="183260"/>
    <lineage>
        <taxon>Eukaryota</taxon>
        <taxon>Viridiplantae</taxon>
        <taxon>Streptophyta</taxon>
        <taxon>Embryophyta</taxon>
        <taxon>Tracheophyta</taxon>
        <taxon>Spermatophyta</taxon>
        <taxon>Magnoliopsida</taxon>
        <taxon>eudicotyledons</taxon>
        <taxon>Gunneridae</taxon>
        <taxon>Pentapetalae</taxon>
        <taxon>rosids</taxon>
        <taxon>malvids</taxon>
        <taxon>Malvales</taxon>
        <taxon>Malvaceae</taxon>
        <taxon>Malvoideae</taxon>
        <taxon>Hibiscus</taxon>
    </lineage>
</organism>
<sequence>MSSESHTKLPVIEFTEENLKHGSSAWASTCIDVRRAFEKYGCFEAKFEKMPRRVHDAVFAGAEELFNLPTEVKMRNTSDKPYFEYLGQYKTQPFYESLGIDHPTSLDATVSFTNLMWPAGNDSFRESAQGYSELVSELEQAVARMLFESYGVGYYHDYYSKNTNYLLRYFKYSEALMDKQRNEGLLPHTDKTFFSILHQGNVSGLQVKVKDDQWIDAPPSPASFFFLAGEVLMAWSNDRIPACWHQVIRKEKATRYSLGMFSFISGMVNILEELRDETHPIKYKPFDHFEFLHCFKVYLTTNPNTCFIKAFSGV</sequence>
<evidence type="ECO:0000259" key="4">
    <source>
        <dbReference type="PROSITE" id="PS51471"/>
    </source>
</evidence>
<dbReference type="SUPFAM" id="SSF51197">
    <property type="entry name" value="Clavaminate synthase-like"/>
    <property type="match status" value="1"/>
</dbReference>
<dbReference type="InterPro" id="IPR027443">
    <property type="entry name" value="IPNS-like_sf"/>
</dbReference>
<evidence type="ECO:0000256" key="3">
    <source>
        <dbReference type="RuleBase" id="RU003682"/>
    </source>
</evidence>
<keyword evidence="1 3" id="KW-0479">Metal-binding</keyword>
<protein>
    <recommendedName>
        <fullName evidence="4">Fe2OG dioxygenase domain-containing protein</fullName>
    </recommendedName>
</protein>
<reference evidence="5 6" key="1">
    <citation type="journal article" date="2024" name="G3 (Bethesda)">
        <title>Genome assembly of Hibiscus sabdariffa L. provides insights into metabolisms of medicinal natural products.</title>
        <authorList>
            <person name="Kim T."/>
        </authorList>
    </citation>
    <scope>NUCLEOTIDE SEQUENCE [LARGE SCALE GENOMIC DNA]</scope>
    <source>
        <strain evidence="5">TK-2024</strain>
        <tissue evidence="5">Old leaves</tissue>
    </source>
</reference>
<keyword evidence="6" id="KW-1185">Reference proteome</keyword>
<gene>
    <name evidence="5" type="ORF">V6N12_073055</name>
</gene>
<dbReference type="Gene3D" id="2.60.120.330">
    <property type="entry name" value="B-lactam Antibiotic, Isopenicillin N Synthase, Chain"/>
    <property type="match status" value="1"/>
</dbReference>
<dbReference type="InterPro" id="IPR026992">
    <property type="entry name" value="DIOX_N"/>
</dbReference>
<name>A0ABR1ZPN9_9ROSI</name>
<dbReference type="InterPro" id="IPR044861">
    <property type="entry name" value="IPNS-like_FE2OG_OXY"/>
</dbReference>
<keyword evidence="3" id="KW-0560">Oxidoreductase</keyword>
<evidence type="ECO:0000256" key="2">
    <source>
        <dbReference type="ARBA" id="ARBA00023004"/>
    </source>
</evidence>
<accession>A0ABR1ZPN9</accession>
<comment type="similarity">
    <text evidence="3">Belongs to the iron/ascorbate-dependent oxidoreductase family.</text>
</comment>
<dbReference type="PROSITE" id="PS51471">
    <property type="entry name" value="FE2OG_OXY"/>
    <property type="match status" value="1"/>
</dbReference>
<evidence type="ECO:0000313" key="5">
    <source>
        <dbReference type="EMBL" id="KAK8482381.1"/>
    </source>
</evidence>
<dbReference type="EMBL" id="JBBPBM010001730">
    <property type="protein sequence ID" value="KAK8482381.1"/>
    <property type="molecule type" value="Genomic_DNA"/>
</dbReference>
<dbReference type="Proteomes" id="UP001472677">
    <property type="component" value="Unassembled WGS sequence"/>
</dbReference>
<dbReference type="Pfam" id="PF03171">
    <property type="entry name" value="2OG-FeII_Oxy"/>
    <property type="match status" value="1"/>
</dbReference>
<evidence type="ECO:0000313" key="6">
    <source>
        <dbReference type="Proteomes" id="UP001472677"/>
    </source>
</evidence>
<dbReference type="InterPro" id="IPR005123">
    <property type="entry name" value="Oxoglu/Fe-dep_dioxygenase_dom"/>
</dbReference>